<keyword evidence="1" id="KW-0732">Signal</keyword>
<organism evidence="2 3">
    <name type="scientific">Protopolystoma xenopodis</name>
    <dbReference type="NCBI Taxonomy" id="117903"/>
    <lineage>
        <taxon>Eukaryota</taxon>
        <taxon>Metazoa</taxon>
        <taxon>Spiralia</taxon>
        <taxon>Lophotrochozoa</taxon>
        <taxon>Platyhelminthes</taxon>
        <taxon>Monogenea</taxon>
        <taxon>Polyopisthocotylea</taxon>
        <taxon>Polystomatidea</taxon>
        <taxon>Polystomatidae</taxon>
        <taxon>Protopolystoma</taxon>
    </lineage>
</organism>
<keyword evidence="3" id="KW-1185">Reference proteome</keyword>
<sequence>MNTSPHTTIFHVFLKVFLLALRVWDKFHGVPQTTWHTYTRVNTYKHKRVHSQTGKVYCLPSKAKSSASNTVQLITYLQGKLTSGLRSRRKDPQSCGSCWPIHDATESLCDKHALSNFISASENRVTINFSVNKSNMPTLTSLPCLHSFALGPPSGQHLPACTSIYSTTAFLRLGHFTTHP</sequence>
<gene>
    <name evidence="2" type="ORF">PXEA_LOCUS8553</name>
</gene>
<evidence type="ECO:0000313" key="2">
    <source>
        <dbReference type="EMBL" id="VEL15113.1"/>
    </source>
</evidence>
<feature type="signal peptide" evidence="1">
    <location>
        <begin position="1"/>
        <end position="29"/>
    </location>
</feature>
<accession>A0A3S5B7B2</accession>
<dbReference type="Proteomes" id="UP000784294">
    <property type="component" value="Unassembled WGS sequence"/>
</dbReference>
<comment type="caution">
    <text evidence="2">The sequence shown here is derived from an EMBL/GenBank/DDBJ whole genome shotgun (WGS) entry which is preliminary data.</text>
</comment>
<dbReference type="AlphaFoldDB" id="A0A3S5B7B2"/>
<proteinExistence type="predicted"/>
<name>A0A3S5B7B2_9PLAT</name>
<dbReference type="EMBL" id="CAAALY010023484">
    <property type="protein sequence ID" value="VEL15113.1"/>
    <property type="molecule type" value="Genomic_DNA"/>
</dbReference>
<feature type="chain" id="PRO_5018748283" evidence="1">
    <location>
        <begin position="30"/>
        <end position="180"/>
    </location>
</feature>
<reference evidence="2" key="1">
    <citation type="submission" date="2018-11" db="EMBL/GenBank/DDBJ databases">
        <authorList>
            <consortium name="Pathogen Informatics"/>
        </authorList>
    </citation>
    <scope>NUCLEOTIDE SEQUENCE</scope>
</reference>
<evidence type="ECO:0000313" key="3">
    <source>
        <dbReference type="Proteomes" id="UP000784294"/>
    </source>
</evidence>
<protein>
    <submittedName>
        <fullName evidence="2">Uncharacterized protein</fullName>
    </submittedName>
</protein>
<evidence type="ECO:0000256" key="1">
    <source>
        <dbReference type="SAM" id="SignalP"/>
    </source>
</evidence>